<dbReference type="InterPro" id="IPR001179">
    <property type="entry name" value="PPIase_FKBP_dom"/>
</dbReference>
<dbReference type="Gene3D" id="3.10.50.40">
    <property type="match status" value="1"/>
</dbReference>
<dbReference type="EMBL" id="CZQC01000005">
    <property type="protein sequence ID" value="CUS40169.1"/>
    <property type="molecule type" value="Genomic_DNA"/>
</dbReference>
<dbReference type="InterPro" id="IPR048261">
    <property type="entry name" value="SlpA/SlyD-like_ins_sf"/>
</dbReference>
<evidence type="ECO:0000313" key="7">
    <source>
        <dbReference type="EMBL" id="CUS40169.1"/>
    </source>
</evidence>
<keyword evidence="5 7" id="KW-0413">Isomerase</keyword>
<comment type="catalytic activity">
    <reaction evidence="1">
        <text>[protein]-peptidylproline (omega=180) = [protein]-peptidylproline (omega=0)</text>
        <dbReference type="Rhea" id="RHEA:16237"/>
        <dbReference type="Rhea" id="RHEA-COMP:10747"/>
        <dbReference type="Rhea" id="RHEA-COMP:10748"/>
        <dbReference type="ChEBI" id="CHEBI:83833"/>
        <dbReference type="ChEBI" id="CHEBI:83834"/>
        <dbReference type="EC" id="5.2.1.8"/>
    </reaction>
</comment>
<dbReference type="PANTHER" id="PTHR47861">
    <property type="entry name" value="FKBP-TYPE PEPTIDYL-PROLYL CIS-TRANS ISOMERASE SLYD"/>
    <property type="match status" value="1"/>
</dbReference>
<proteinExistence type="inferred from homology"/>
<evidence type="ECO:0000256" key="4">
    <source>
        <dbReference type="ARBA" id="ARBA00023110"/>
    </source>
</evidence>
<dbReference type="AlphaFoldDB" id="A0A160TBX8"/>
<reference evidence="7" key="1">
    <citation type="submission" date="2015-10" db="EMBL/GenBank/DDBJ databases">
        <authorList>
            <person name="Gilbert D.G."/>
        </authorList>
    </citation>
    <scope>NUCLEOTIDE SEQUENCE</scope>
</reference>
<keyword evidence="4" id="KW-0697">Rotamase</keyword>
<feature type="domain" description="PPIase FKBP-type" evidence="6">
    <location>
        <begin position="9"/>
        <end position="90"/>
    </location>
</feature>
<evidence type="ECO:0000256" key="3">
    <source>
        <dbReference type="ARBA" id="ARBA00013194"/>
    </source>
</evidence>
<dbReference type="EC" id="5.2.1.8" evidence="3"/>
<evidence type="ECO:0000256" key="1">
    <source>
        <dbReference type="ARBA" id="ARBA00000971"/>
    </source>
</evidence>
<dbReference type="GO" id="GO:0003755">
    <property type="term" value="F:peptidyl-prolyl cis-trans isomerase activity"/>
    <property type="evidence" value="ECO:0007669"/>
    <property type="project" value="UniProtKB-KW"/>
</dbReference>
<dbReference type="PANTHER" id="PTHR47861:SF4">
    <property type="entry name" value="FKBP-TYPE 16 KDA PEPTIDYL-PROLYL CIS-TRANS ISOMERASE"/>
    <property type="match status" value="1"/>
</dbReference>
<name>A0A160TBX8_9ZZZZ</name>
<gene>
    <name evidence="7" type="ORF">MGWOODY_Tha860</name>
</gene>
<dbReference type="Gene3D" id="2.40.10.330">
    <property type="match status" value="1"/>
</dbReference>
<protein>
    <recommendedName>
        <fullName evidence="3">peptidylprolyl isomerase</fullName>
        <ecNumber evidence="3">5.2.1.8</ecNumber>
    </recommendedName>
</protein>
<dbReference type="Pfam" id="PF00254">
    <property type="entry name" value="FKBP_C"/>
    <property type="match status" value="1"/>
</dbReference>
<comment type="similarity">
    <text evidence="2">Belongs to the FKBP-type PPIase family.</text>
</comment>
<organism evidence="7">
    <name type="scientific">hydrothermal vent metagenome</name>
    <dbReference type="NCBI Taxonomy" id="652676"/>
    <lineage>
        <taxon>unclassified sequences</taxon>
        <taxon>metagenomes</taxon>
        <taxon>ecological metagenomes</taxon>
    </lineage>
</organism>
<dbReference type="InterPro" id="IPR046357">
    <property type="entry name" value="PPIase_dom_sf"/>
</dbReference>
<dbReference type="SUPFAM" id="SSF54534">
    <property type="entry name" value="FKBP-like"/>
    <property type="match status" value="1"/>
</dbReference>
<evidence type="ECO:0000259" key="6">
    <source>
        <dbReference type="PROSITE" id="PS50059"/>
    </source>
</evidence>
<sequence length="147" mass="15885">MSLGTIAAGSRIKLHFALKFSDEQTVDSTFEREAPTLTIGDGNLLPGFEAYLIGLTTGDHKVFTVPPEEAFGQQNPQNIQEMKRSTFPADMPVAPGLMVSFADAQGAELPGLISEVNGDWVSVDFNHPLAGKTLLFEVQILEVHNAD</sequence>
<evidence type="ECO:0000256" key="2">
    <source>
        <dbReference type="ARBA" id="ARBA00006577"/>
    </source>
</evidence>
<accession>A0A160TBX8</accession>
<dbReference type="PROSITE" id="PS50059">
    <property type="entry name" value="FKBP_PPIASE"/>
    <property type="match status" value="1"/>
</dbReference>
<evidence type="ECO:0000256" key="5">
    <source>
        <dbReference type="ARBA" id="ARBA00023235"/>
    </source>
</evidence>